<keyword evidence="1" id="KW-1133">Transmembrane helix</keyword>
<keyword evidence="1" id="KW-0472">Membrane</keyword>
<evidence type="ECO:0000313" key="3">
    <source>
        <dbReference type="Proteomes" id="UP000238375"/>
    </source>
</evidence>
<sequence>MHNQNDLSLLERFSAPTPKLFSLIRNAGVILGLFSAFLMGLEAQGIELPAFLKTVAETSSLIEGIVAAVIAQLTVDFKALAQKKALDSI</sequence>
<dbReference type="AlphaFoldDB" id="A0A2T0TN71"/>
<keyword evidence="1" id="KW-0812">Transmembrane</keyword>
<gene>
    <name evidence="2" type="ORF">CLV58_101191</name>
</gene>
<name>A0A2T0TN71_9BACT</name>
<dbReference type="OrthoDB" id="966045at2"/>
<organism evidence="2 3">
    <name type="scientific">Spirosoma oryzae</name>
    <dbReference type="NCBI Taxonomy" id="1469603"/>
    <lineage>
        <taxon>Bacteria</taxon>
        <taxon>Pseudomonadati</taxon>
        <taxon>Bacteroidota</taxon>
        <taxon>Cytophagia</taxon>
        <taxon>Cytophagales</taxon>
        <taxon>Cytophagaceae</taxon>
        <taxon>Spirosoma</taxon>
    </lineage>
</organism>
<feature type="transmembrane region" description="Helical" evidence="1">
    <location>
        <begin position="20"/>
        <end position="41"/>
    </location>
</feature>
<evidence type="ECO:0000313" key="2">
    <source>
        <dbReference type="EMBL" id="PRY47125.1"/>
    </source>
</evidence>
<dbReference type="Proteomes" id="UP000238375">
    <property type="component" value="Unassembled WGS sequence"/>
</dbReference>
<proteinExistence type="predicted"/>
<dbReference type="RefSeq" id="WP_106135879.1">
    <property type="nucleotide sequence ID" value="NZ_PVTE01000001.1"/>
</dbReference>
<comment type="caution">
    <text evidence="2">The sequence shown here is derived from an EMBL/GenBank/DDBJ whole genome shotgun (WGS) entry which is preliminary data.</text>
</comment>
<protein>
    <submittedName>
        <fullName evidence="2">Uncharacterized protein</fullName>
    </submittedName>
</protein>
<accession>A0A2T0TN71</accession>
<keyword evidence="3" id="KW-1185">Reference proteome</keyword>
<dbReference type="EMBL" id="PVTE01000001">
    <property type="protein sequence ID" value="PRY47125.1"/>
    <property type="molecule type" value="Genomic_DNA"/>
</dbReference>
<reference evidence="2 3" key="1">
    <citation type="submission" date="2018-03" db="EMBL/GenBank/DDBJ databases">
        <title>Genomic Encyclopedia of Archaeal and Bacterial Type Strains, Phase II (KMG-II): from individual species to whole genera.</title>
        <authorList>
            <person name="Goeker M."/>
        </authorList>
    </citation>
    <scope>NUCLEOTIDE SEQUENCE [LARGE SCALE GENOMIC DNA]</scope>
    <source>
        <strain evidence="2 3">DSM 28354</strain>
    </source>
</reference>
<evidence type="ECO:0000256" key="1">
    <source>
        <dbReference type="SAM" id="Phobius"/>
    </source>
</evidence>